<name>A0A8S1LAR0_9CILI</name>
<evidence type="ECO:0000256" key="4">
    <source>
        <dbReference type="ARBA" id="ARBA00022777"/>
    </source>
</evidence>
<evidence type="ECO:0000256" key="2">
    <source>
        <dbReference type="ARBA" id="ARBA00022679"/>
    </source>
</evidence>
<feature type="compositionally biased region" description="Polar residues" evidence="8">
    <location>
        <begin position="423"/>
        <end position="432"/>
    </location>
</feature>
<keyword evidence="11" id="KW-1185">Reference proteome</keyword>
<keyword evidence="3 6" id="KW-0547">Nucleotide-binding</keyword>
<evidence type="ECO:0000256" key="1">
    <source>
        <dbReference type="ARBA" id="ARBA00022527"/>
    </source>
</evidence>
<comment type="similarity">
    <text evidence="7">Belongs to the protein kinase superfamily.</text>
</comment>
<dbReference type="GO" id="GO:0005634">
    <property type="term" value="C:nucleus"/>
    <property type="evidence" value="ECO:0007669"/>
    <property type="project" value="TreeGrafter"/>
</dbReference>
<reference evidence="10" key="1">
    <citation type="submission" date="2021-01" db="EMBL/GenBank/DDBJ databases">
        <authorList>
            <consortium name="Genoscope - CEA"/>
            <person name="William W."/>
        </authorList>
    </citation>
    <scope>NUCLEOTIDE SEQUENCE</scope>
</reference>
<dbReference type="InterPro" id="IPR017441">
    <property type="entry name" value="Protein_kinase_ATP_BS"/>
</dbReference>
<dbReference type="PANTHER" id="PTHR24345:SF0">
    <property type="entry name" value="CELL CYCLE SERINE_THREONINE-PROTEIN KINASE CDC5_MSD2"/>
    <property type="match status" value="1"/>
</dbReference>
<dbReference type="Proteomes" id="UP000692954">
    <property type="component" value="Unassembled WGS sequence"/>
</dbReference>
<dbReference type="PANTHER" id="PTHR24345">
    <property type="entry name" value="SERINE/THREONINE-PROTEIN KINASE PLK"/>
    <property type="match status" value="1"/>
</dbReference>
<sequence length="462" mass="53775">MSQDKKSFFDFTSPFELKRPIEIFQKSLKDQFYIQKNDKFKLKTLVLQRNYLIKFSSKKPSQKYFNITNALLEQVKHPQMGHGIQITKNGENFTFYGMVDKWYTQLKKWCIQLNFQKEYCMIKLVGKGSFAKVYKIQRLSDKKEFAVKLFDKTTFKSQDRAALLKEIELMRIMNHKNVVTILETYENEQYIFIIQELFNGGELQQELKKTRTFSEYGAFIVIQQVIEALKYIHSHGIIHRDIKPENIILREEGMIEQVVLADFGLADYFRKDCKYMFTRCGTPGFVAPELLQDKIYDYKVDIYSCGILFYYLLLGKGPFDSNNYDQTVMANFNGWVDLTKIQFSIECLELLRGMLDPNPIKRYSIEQIQQSSFFAKHSTVFQQYASQSSLGSIPSQGDSRTISPQQSPNLEPKKSPSDLKSRFANSEVSPLQSPVRINTTSFSPLSAPFGKTQNLQRIPIQI</sequence>
<feature type="compositionally biased region" description="Polar residues" evidence="8">
    <location>
        <begin position="389"/>
        <end position="409"/>
    </location>
</feature>
<gene>
    <name evidence="10" type="ORF">PSON_ATCC_30995.1.T0190201</name>
</gene>
<accession>A0A8S1LAR0</accession>
<comment type="caution">
    <text evidence="10">The sequence shown here is derived from an EMBL/GenBank/DDBJ whole genome shotgun (WGS) entry which is preliminary data.</text>
</comment>
<keyword evidence="4" id="KW-0418">Kinase</keyword>
<dbReference type="PROSITE" id="PS00107">
    <property type="entry name" value="PROTEIN_KINASE_ATP"/>
    <property type="match status" value="1"/>
</dbReference>
<feature type="region of interest" description="Disordered" evidence="8">
    <location>
        <begin position="389"/>
        <end position="432"/>
    </location>
</feature>
<dbReference type="FunFam" id="1.10.510.10:FF:000945">
    <property type="entry name" value="Uncharacterized protein"/>
    <property type="match status" value="1"/>
</dbReference>
<keyword evidence="2" id="KW-0808">Transferase</keyword>
<keyword evidence="5 6" id="KW-0067">ATP-binding</keyword>
<dbReference type="InterPro" id="IPR008271">
    <property type="entry name" value="Ser/Thr_kinase_AS"/>
</dbReference>
<dbReference type="OrthoDB" id="40902at2759"/>
<keyword evidence="1 7" id="KW-0723">Serine/threonine-protein kinase</keyword>
<dbReference type="Pfam" id="PF00069">
    <property type="entry name" value="Pkinase"/>
    <property type="match status" value="1"/>
</dbReference>
<evidence type="ECO:0000256" key="3">
    <source>
        <dbReference type="ARBA" id="ARBA00022741"/>
    </source>
</evidence>
<feature type="compositionally biased region" description="Basic and acidic residues" evidence="8">
    <location>
        <begin position="411"/>
        <end position="421"/>
    </location>
</feature>
<dbReference type="GO" id="GO:0005524">
    <property type="term" value="F:ATP binding"/>
    <property type="evidence" value="ECO:0007669"/>
    <property type="project" value="UniProtKB-UniRule"/>
</dbReference>
<feature type="domain" description="Protein kinase" evidence="9">
    <location>
        <begin position="119"/>
        <end position="374"/>
    </location>
</feature>
<dbReference type="InterPro" id="IPR000719">
    <property type="entry name" value="Prot_kinase_dom"/>
</dbReference>
<evidence type="ECO:0000313" key="10">
    <source>
        <dbReference type="EMBL" id="CAD8064607.1"/>
    </source>
</evidence>
<evidence type="ECO:0000256" key="7">
    <source>
        <dbReference type="RuleBase" id="RU000304"/>
    </source>
</evidence>
<evidence type="ECO:0000256" key="5">
    <source>
        <dbReference type="ARBA" id="ARBA00022840"/>
    </source>
</evidence>
<evidence type="ECO:0000313" key="11">
    <source>
        <dbReference type="Proteomes" id="UP000692954"/>
    </source>
</evidence>
<organism evidence="10 11">
    <name type="scientific">Paramecium sonneborni</name>
    <dbReference type="NCBI Taxonomy" id="65129"/>
    <lineage>
        <taxon>Eukaryota</taxon>
        <taxon>Sar</taxon>
        <taxon>Alveolata</taxon>
        <taxon>Ciliophora</taxon>
        <taxon>Intramacronucleata</taxon>
        <taxon>Oligohymenophorea</taxon>
        <taxon>Peniculida</taxon>
        <taxon>Parameciidae</taxon>
        <taxon>Paramecium</taxon>
    </lineage>
</organism>
<proteinExistence type="inferred from homology"/>
<dbReference type="PROSITE" id="PS00108">
    <property type="entry name" value="PROTEIN_KINASE_ST"/>
    <property type="match status" value="1"/>
</dbReference>
<dbReference type="SMART" id="SM00220">
    <property type="entry name" value="S_TKc"/>
    <property type="match status" value="1"/>
</dbReference>
<protein>
    <recommendedName>
        <fullName evidence="9">Protein kinase domain-containing protein</fullName>
    </recommendedName>
</protein>
<evidence type="ECO:0000259" key="9">
    <source>
        <dbReference type="PROSITE" id="PS50011"/>
    </source>
</evidence>
<dbReference type="PROSITE" id="PS50011">
    <property type="entry name" value="PROTEIN_KINASE_DOM"/>
    <property type="match status" value="1"/>
</dbReference>
<feature type="binding site" evidence="6">
    <location>
        <position position="148"/>
    </location>
    <ligand>
        <name>ATP</name>
        <dbReference type="ChEBI" id="CHEBI:30616"/>
    </ligand>
</feature>
<evidence type="ECO:0000256" key="8">
    <source>
        <dbReference type="SAM" id="MobiDB-lite"/>
    </source>
</evidence>
<dbReference type="AlphaFoldDB" id="A0A8S1LAR0"/>
<dbReference type="EMBL" id="CAJJDN010000019">
    <property type="protein sequence ID" value="CAD8064607.1"/>
    <property type="molecule type" value="Genomic_DNA"/>
</dbReference>
<dbReference type="GO" id="GO:0004674">
    <property type="term" value="F:protein serine/threonine kinase activity"/>
    <property type="evidence" value="ECO:0007669"/>
    <property type="project" value="UniProtKB-KW"/>
</dbReference>
<evidence type="ECO:0000256" key="6">
    <source>
        <dbReference type="PROSITE-ProRule" id="PRU10141"/>
    </source>
</evidence>